<comment type="catalytic activity">
    <reaction evidence="6">
        <text>Preferential cleavage: (Ac)2-L-Lys-D-Ala-|-D-Ala. Also transpeptidation of peptidyl-alanyl moieties that are N-acyl substituents of D-alanine.</text>
        <dbReference type="EC" id="3.4.16.4"/>
    </reaction>
</comment>
<evidence type="ECO:0000313" key="10">
    <source>
        <dbReference type="Proteomes" id="UP001519293"/>
    </source>
</evidence>
<evidence type="ECO:0000256" key="2">
    <source>
        <dbReference type="ARBA" id="ARBA00004752"/>
    </source>
</evidence>
<dbReference type="Gene3D" id="3.90.1310.10">
    <property type="entry name" value="Penicillin-binding protein 2a (Domain 2)"/>
    <property type="match status" value="1"/>
</dbReference>
<dbReference type="EC" id="3.4.16.4" evidence="4"/>
<feature type="domain" description="Penicillin-binding protein dimerisation" evidence="8">
    <location>
        <begin position="86"/>
        <end position="215"/>
    </location>
</feature>
<keyword evidence="9" id="KW-0131">Cell cycle</keyword>
<evidence type="ECO:0000313" key="9">
    <source>
        <dbReference type="EMBL" id="MBP2240512.1"/>
    </source>
</evidence>
<keyword evidence="5" id="KW-0472">Membrane</keyword>
<dbReference type="InterPro" id="IPR036138">
    <property type="entry name" value="PBP_dimer_sf"/>
</dbReference>
<dbReference type="PANTHER" id="PTHR30627">
    <property type="entry name" value="PEPTIDOGLYCAN D,D-TRANSPEPTIDASE"/>
    <property type="match status" value="1"/>
</dbReference>
<protein>
    <recommendedName>
        <fullName evidence="4">serine-type D-Ala-D-Ala carboxypeptidase</fullName>
        <ecNumber evidence="4">3.4.16.4</ecNumber>
    </recommendedName>
</protein>
<dbReference type="PANTHER" id="PTHR30627:SF24">
    <property type="entry name" value="PENICILLIN-BINDING PROTEIN 4B"/>
    <property type="match status" value="1"/>
</dbReference>
<dbReference type="Proteomes" id="UP001519293">
    <property type="component" value="Unassembled WGS sequence"/>
</dbReference>
<dbReference type="RefSeq" id="WP_066396214.1">
    <property type="nucleotide sequence ID" value="NZ_JAGIKZ010000004.1"/>
</dbReference>
<evidence type="ECO:0000256" key="1">
    <source>
        <dbReference type="ARBA" id="ARBA00004370"/>
    </source>
</evidence>
<dbReference type="Pfam" id="PF00905">
    <property type="entry name" value="Transpeptidase"/>
    <property type="match status" value="1"/>
</dbReference>
<dbReference type="InterPro" id="IPR001460">
    <property type="entry name" value="PCN-bd_Tpept"/>
</dbReference>
<evidence type="ECO:0000256" key="4">
    <source>
        <dbReference type="ARBA" id="ARBA00012448"/>
    </source>
</evidence>
<comment type="pathway">
    <text evidence="2">Cell wall biogenesis; peptidoglycan biosynthesis.</text>
</comment>
<dbReference type="InterPro" id="IPR050515">
    <property type="entry name" value="Beta-lactam/transpept"/>
</dbReference>
<comment type="subcellular location">
    <subcellularLocation>
        <location evidence="1">Membrane</location>
    </subcellularLocation>
</comment>
<evidence type="ECO:0000259" key="7">
    <source>
        <dbReference type="Pfam" id="PF00905"/>
    </source>
</evidence>
<comment type="caution">
    <text evidence="9">The sequence shown here is derived from an EMBL/GenBank/DDBJ whole genome shotgun (WGS) entry which is preliminary data.</text>
</comment>
<evidence type="ECO:0000256" key="5">
    <source>
        <dbReference type="ARBA" id="ARBA00023136"/>
    </source>
</evidence>
<evidence type="ECO:0000256" key="3">
    <source>
        <dbReference type="ARBA" id="ARBA00007171"/>
    </source>
</evidence>
<dbReference type="Gene3D" id="3.40.710.10">
    <property type="entry name" value="DD-peptidase/beta-lactamase superfamily"/>
    <property type="match status" value="1"/>
</dbReference>
<proteinExistence type="inferred from homology"/>
<sequence length="587" mass="65649">MWRKRTIICVCLCLAGLSILLGRLIQLQLVETEHFTNREINLLEASVSQRSQEMILDTGRGNFLYKDGTPITHQTKPVLILFPFLKKMDWDSKRVAEIMDVSEYGLRHAVENAKKPFAYGSPKPIELTEAQIKEMNDLQIPGVFAVEKKYHLTDNPAEHLIGITGENETLLRNRYPDKELSAQTMVGLTGMERSFDEFLLPDGKSKLVYHVDATGGPLFGINVKYVEPANPYYPVNIKTTLDPTLQEAVEKLVDQHEMESGGVVLLDIETNSVVAMASRPTINKQDPFNKENGGSENLMLKEQIIGSVFKTVVTAAAIEYELTDPSRQFDCSRTITGEPDPIFQHGMLDFTNSFARSCNNTFATIAKELKELDPNLLEAYANKLSLTGPVGWIGNIYHFENFQQLQEDKGRIFLSEDAKNDNNFVGLTGIGQHEVRATPLAVANMMATIARGGNKKMVRVASKIEYKNSTSLLDFKEQKLEGETISPYTIMKLQKLLREVVINENGTGRSLQNLPYEVAGKSGTGETGRMKGDKPIYNKWFTGYFPFDQPKYALVTVKLGVIGEASGVTSLFADIVKEAYQYDQSNN</sequence>
<dbReference type="GO" id="GO:0051301">
    <property type="term" value="P:cell division"/>
    <property type="evidence" value="ECO:0007669"/>
    <property type="project" value="UniProtKB-KW"/>
</dbReference>
<dbReference type="EMBL" id="JAGIKZ010000004">
    <property type="protein sequence ID" value="MBP2240512.1"/>
    <property type="molecule type" value="Genomic_DNA"/>
</dbReference>
<comment type="similarity">
    <text evidence="3">Belongs to the transpeptidase family.</text>
</comment>
<dbReference type="Pfam" id="PF03717">
    <property type="entry name" value="PBP_dimer"/>
    <property type="match status" value="1"/>
</dbReference>
<accession>A0ABS4RFE3</accession>
<gene>
    <name evidence="9" type="ORF">J2Z40_001069</name>
</gene>
<dbReference type="InterPro" id="IPR005311">
    <property type="entry name" value="PBP_dimer"/>
</dbReference>
<feature type="domain" description="Penicillin-binding protein transpeptidase" evidence="7">
    <location>
        <begin position="261"/>
        <end position="557"/>
    </location>
</feature>
<evidence type="ECO:0000259" key="8">
    <source>
        <dbReference type="Pfam" id="PF03717"/>
    </source>
</evidence>
<keyword evidence="10" id="KW-1185">Reference proteome</keyword>
<organism evidence="9 10">
    <name type="scientific">Cytobacillus eiseniae</name>
    <dbReference type="NCBI Taxonomy" id="762947"/>
    <lineage>
        <taxon>Bacteria</taxon>
        <taxon>Bacillati</taxon>
        <taxon>Bacillota</taxon>
        <taxon>Bacilli</taxon>
        <taxon>Bacillales</taxon>
        <taxon>Bacillaceae</taxon>
        <taxon>Cytobacillus</taxon>
    </lineage>
</organism>
<evidence type="ECO:0000256" key="6">
    <source>
        <dbReference type="ARBA" id="ARBA00034000"/>
    </source>
</evidence>
<dbReference type="SUPFAM" id="SSF56519">
    <property type="entry name" value="Penicillin binding protein dimerisation domain"/>
    <property type="match status" value="1"/>
</dbReference>
<reference evidence="9 10" key="1">
    <citation type="submission" date="2021-03" db="EMBL/GenBank/DDBJ databases">
        <title>Genomic Encyclopedia of Type Strains, Phase IV (KMG-IV): sequencing the most valuable type-strain genomes for metagenomic binning, comparative biology and taxonomic classification.</title>
        <authorList>
            <person name="Goeker M."/>
        </authorList>
    </citation>
    <scope>NUCLEOTIDE SEQUENCE [LARGE SCALE GENOMIC DNA]</scope>
    <source>
        <strain evidence="9 10">DSM 26675</strain>
    </source>
</reference>
<dbReference type="InterPro" id="IPR012338">
    <property type="entry name" value="Beta-lactam/transpept-like"/>
</dbReference>
<keyword evidence="9" id="KW-0132">Cell division</keyword>
<dbReference type="SUPFAM" id="SSF56601">
    <property type="entry name" value="beta-lactamase/transpeptidase-like"/>
    <property type="match status" value="1"/>
</dbReference>
<name>A0ABS4RFE3_9BACI</name>